<gene>
    <name evidence="2" type="ORF">GCM10023211_02360</name>
</gene>
<evidence type="ECO:0000313" key="3">
    <source>
        <dbReference type="Proteomes" id="UP001500171"/>
    </source>
</evidence>
<proteinExistence type="predicted"/>
<evidence type="ECO:0000256" key="1">
    <source>
        <dbReference type="SAM" id="Coils"/>
    </source>
</evidence>
<feature type="coiled-coil region" evidence="1">
    <location>
        <begin position="290"/>
        <end position="317"/>
    </location>
</feature>
<comment type="caution">
    <text evidence="2">The sequence shown here is derived from an EMBL/GenBank/DDBJ whole genome shotgun (WGS) entry which is preliminary data.</text>
</comment>
<keyword evidence="3" id="KW-1185">Reference proteome</keyword>
<reference evidence="3" key="1">
    <citation type="journal article" date="2019" name="Int. J. Syst. Evol. Microbiol.">
        <title>The Global Catalogue of Microorganisms (GCM) 10K type strain sequencing project: providing services to taxonomists for standard genome sequencing and annotation.</title>
        <authorList>
            <consortium name="The Broad Institute Genomics Platform"/>
            <consortium name="The Broad Institute Genome Sequencing Center for Infectious Disease"/>
            <person name="Wu L."/>
            <person name="Ma J."/>
        </authorList>
    </citation>
    <scope>NUCLEOTIDE SEQUENCE [LARGE SCALE GENOMIC DNA]</scope>
    <source>
        <strain evidence="3">JCM 18050</strain>
    </source>
</reference>
<keyword evidence="1" id="KW-0175">Coiled coil</keyword>
<dbReference type="EMBL" id="BAABHY010000001">
    <property type="protein sequence ID" value="GAA5104542.1"/>
    <property type="molecule type" value="Genomic_DNA"/>
</dbReference>
<evidence type="ECO:0000313" key="2">
    <source>
        <dbReference type="EMBL" id="GAA5104542.1"/>
    </source>
</evidence>
<dbReference type="Proteomes" id="UP001500171">
    <property type="component" value="Unassembled WGS sequence"/>
</dbReference>
<dbReference type="RefSeq" id="WP_345487881.1">
    <property type="nucleotide sequence ID" value="NZ_BAABHY010000001.1"/>
</dbReference>
<sequence length="618" mass="68853">MSDIRSIIDSKNEQQSVEALNKSLSDLVKRLDEIPARIKPITSEFDMLAQVSRTIESIRTAQYLTGVTNSALDTAKSLNSVYKSQKGLIGIGTSLLGVLGGPLGLAITAASVAASFISLGNSAENSKNKLYDLTEPLDSLKRKYQELNVLQKQAFDRELLEKQKENIEKISVQLEDSISNIKTIFTTFKSENIAPEGSNYPQMKISYILSDDNKKLIDALEQEMKQVIENTDPYFNKADALKKIQNNFLDNSMISSEEFTAITQYFSQFGDLFAEQNKFLSLQGNSDFKFDEANKNFENQLQRLQEMKAVYKTLTEEAKIKNLIENESLKVISETNKQKLLHAAQEVDRENERNNFFSNASSNPTKLSYFDGYSGLGESLINVMSYENELNNWHDTELKLLEEANEKKLLTIEEYHSRKNDIEKQYGQQSEETNFAYASSVISTFSSINQSFMDVISKMQGENSKAYKAMFLMSKAAAIAQILINTEVAASKVTADAGLFGISMQSWIRGMGYASVGMVAGQALSGMAHSGIDYIPKEGTWLLDKGERVVDARTNADLKNFLQSPNPSKSGFSVNVPVTISGGDVSEEEGKQLGVMIKQSVMSIIQEQQRPGGVLNRY</sequence>
<protein>
    <submittedName>
        <fullName evidence="2">Uncharacterized protein</fullName>
    </submittedName>
</protein>
<organism evidence="2 3">
    <name type="scientific">Orbus sasakiae</name>
    <dbReference type="NCBI Taxonomy" id="1078475"/>
    <lineage>
        <taxon>Bacteria</taxon>
        <taxon>Pseudomonadati</taxon>
        <taxon>Pseudomonadota</taxon>
        <taxon>Gammaproteobacteria</taxon>
        <taxon>Orbales</taxon>
        <taxon>Orbaceae</taxon>
        <taxon>Orbus</taxon>
    </lineage>
</organism>
<accession>A0ABP9MYP5</accession>
<feature type="coiled-coil region" evidence="1">
    <location>
        <begin position="137"/>
        <end position="180"/>
    </location>
</feature>
<name>A0ABP9MYP5_9GAMM</name>